<gene>
    <name evidence="3" type="primary">Aste57867_16938</name>
    <name evidence="2" type="ORF">As57867_016880</name>
    <name evidence="3" type="ORF">ASTE57867_16938</name>
</gene>
<reference evidence="2" key="2">
    <citation type="submission" date="2019-06" db="EMBL/GenBank/DDBJ databases">
        <title>Genomics analysis of Aphanomyces spp. identifies a new class of oomycete effector associated with host adaptation.</title>
        <authorList>
            <person name="Gaulin E."/>
        </authorList>
    </citation>
    <scope>NUCLEOTIDE SEQUENCE</scope>
    <source>
        <strain evidence="2">CBS 578.67</strain>
    </source>
</reference>
<proteinExistence type="predicted"/>
<keyword evidence="4" id="KW-1185">Reference proteome</keyword>
<sequence length="303" mass="34051">MPSETPTESTVRKLFVQTEDAYAHDRHTSFSPHKVNLNPMPHQQSRAQSSQSLIRKQPLAALEPLSERAATALQFHRAAQPTRRAEDGGTTIVLTKPPQKHIKRVPLTHVSNFHAMSDNVLQEMKEYVARKKKTSPTKASSATTCAAIAAGGGRERSPSKFQRGLQVQMQCFLEYAHLHSKSTRHLDVHPSAAASPHREPKLSPRHAKNSSYQKLLRKLSPSITNSATTYMNLLHLLQACHLCGGRVTFCEACEKSANEYFNKFSMTELEKSYGKHLPPPDATVVADYEKYLDLRERMMKEKL</sequence>
<feature type="region of interest" description="Disordered" evidence="1">
    <location>
        <begin position="184"/>
        <end position="211"/>
    </location>
</feature>
<evidence type="ECO:0000256" key="1">
    <source>
        <dbReference type="SAM" id="MobiDB-lite"/>
    </source>
</evidence>
<evidence type="ECO:0000313" key="3">
    <source>
        <dbReference type="EMBL" id="VFT93700.1"/>
    </source>
</evidence>
<dbReference type="EMBL" id="CAADRA010006025">
    <property type="protein sequence ID" value="VFT93700.1"/>
    <property type="molecule type" value="Genomic_DNA"/>
</dbReference>
<organism evidence="3 4">
    <name type="scientific">Aphanomyces stellatus</name>
    <dbReference type="NCBI Taxonomy" id="120398"/>
    <lineage>
        <taxon>Eukaryota</taxon>
        <taxon>Sar</taxon>
        <taxon>Stramenopiles</taxon>
        <taxon>Oomycota</taxon>
        <taxon>Saprolegniomycetes</taxon>
        <taxon>Saprolegniales</taxon>
        <taxon>Verrucalvaceae</taxon>
        <taxon>Aphanomyces</taxon>
    </lineage>
</organism>
<dbReference type="OrthoDB" id="73376at2759"/>
<reference evidence="3 4" key="1">
    <citation type="submission" date="2019-03" db="EMBL/GenBank/DDBJ databases">
        <authorList>
            <person name="Gaulin E."/>
            <person name="Dumas B."/>
        </authorList>
    </citation>
    <scope>NUCLEOTIDE SEQUENCE [LARGE SCALE GENOMIC DNA]</scope>
    <source>
        <strain evidence="3">CBS 568.67</strain>
    </source>
</reference>
<name>A0A485L6L2_9STRA</name>
<accession>A0A485L6L2</accession>
<protein>
    <submittedName>
        <fullName evidence="3">Aste57867_16938 protein</fullName>
    </submittedName>
</protein>
<dbReference type="AlphaFoldDB" id="A0A485L6L2"/>
<dbReference type="EMBL" id="VJMH01006004">
    <property type="protein sequence ID" value="KAF0691899.1"/>
    <property type="molecule type" value="Genomic_DNA"/>
</dbReference>
<evidence type="ECO:0000313" key="4">
    <source>
        <dbReference type="Proteomes" id="UP000332933"/>
    </source>
</evidence>
<evidence type="ECO:0000313" key="2">
    <source>
        <dbReference type="EMBL" id="KAF0691899.1"/>
    </source>
</evidence>
<dbReference type="Proteomes" id="UP000332933">
    <property type="component" value="Unassembled WGS sequence"/>
</dbReference>